<evidence type="ECO:0000256" key="1">
    <source>
        <dbReference type="ARBA" id="ARBA00022617"/>
    </source>
</evidence>
<feature type="domain" description="Cytochrome c" evidence="5">
    <location>
        <begin position="18"/>
        <end position="119"/>
    </location>
</feature>
<dbReference type="InterPro" id="IPR008979">
    <property type="entry name" value="Galactose-bd-like_sf"/>
</dbReference>
<dbReference type="Pfam" id="PF03422">
    <property type="entry name" value="CBM_6"/>
    <property type="match status" value="1"/>
</dbReference>
<proteinExistence type="predicted"/>
<dbReference type="InterPro" id="IPR009056">
    <property type="entry name" value="Cyt_c-like_dom"/>
</dbReference>
<sequence>MKPYIIGLSVLLLVIVLFRAIPGEEQISYNRDIRPIINNKCISCHGGVKQSGGFSLLFEEEAKGPTESGKPAIIPGKGKQSEMIKRLTHPDPEIRMPLDRDPLSEEEIALITRWIDQGARWEEHWAYIPPKTDISVPEADKELEPFNTIDHFVFQKLEAMDLLPNPRAEKEVLLRRLALDLTGLPPSLEDYENFVTDASPQAYEKAVDRLLASPHFGEKWAAFWLDLARYADSKGYEKDLHRNIWKYRDWVIQAFNEDMPFDRFTIAQLAGDMLPAPTEADYIATAFHRNTMANDEGGTNDEEFRVAAVMERVGTTFEVWQGTTMACVQCHSHPYDPIRHEDFFKTMAFFNNSQDKDLYNEQPKLLTYEGEDNEKVKGLLTWINDNLQPEHRLEKVDDQFLHEQKEELLYKLGHRRVEAEEFQDKSRFIELVGHDQKSIWQVQDSSWIMFEAVDLSEVEAISFRYASLTGAIVEVRLDSMLGEKIGEIKLGVTEKGFPANRPQNWQIAKAAIKPVMGTRDVFYYFRKDRHFAQDLVRVDWLYYHEKNPLKAQYPRALQTKLEALDAVEPVHTPIMRELPEYKSRKTHVFNRGDWRTWNEEVKADIPETLGRVPGDDPDRLAFAQWLVSKENPLTARVMVNRAWEQIFGFGLVETMEDFGSQGFDPTHPELLDWLAVNFRDEMSWSVKSLIKTIVMSTTYQQQSHATGEKLEKDPYNKYLSRGSRTRLPSETIRDQALAISGLLNPKQFGPSVMPYQPEDIRDFSGQFWYGSEGEDKYRRAIYTYWKRTNPYPSMVTFDNPSREVCTSRRIRTNTPLQSLTLLNDPVYVEAAAAFARRIYEKDAENIPAGIAKHLQLITAVPPSGKKAETLVNLYEETLAYYRQNDICGEDLPELSALTLVCNAMFNLDEFVTRR</sequence>
<dbReference type="Pfam" id="PF07583">
    <property type="entry name" value="PSCyt2"/>
    <property type="match status" value="1"/>
</dbReference>
<evidence type="ECO:0000256" key="4">
    <source>
        <dbReference type="PROSITE-ProRule" id="PRU00433"/>
    </source>
</evidence>
<dbReference type="InterPro" id="IPR036909">
    <property type="entry name" value="Cyt_c-like_dom_sf"/>
</dbReference>
<organism evidence="6 7">
    <name type="scientific">Negadavirga shengliensis</name>
    <dbReference type="NCBI Taxonomy" id="1389218"/>
    <lineage>
        <taxon>Bacteria</taxon>
        <taxon>Pseudomonadati</taxon>
        <taxon>Bacteroidota</taxon>
        <taxon>Cytophagia</taxon>
        <taxon>Cytophagales</taxon>
        <taxon>Cyclobacteriaceae</taxon>
        <taxon>Negadavirga</taxon>
    </lineage>
</organism>
<protein>
    <submittedName>
        <fullName evidence="6">DUF1553 domain-containing protein</fullName>
    </submittedName>
</protein>
<dbReference type="InterPro" id="IPR005084">
    <property type="entry name" value="CBM6"/>
</dbReference>
<dbReference type="Proteomes" id="UP001595818">
    <property type="component" value="Unassembled WGS sequence"/>
</dbReference>
<evidence type="ECO:0000313" key="7">
    <source>
        <dbReference type="Proteomes" id="UP001595818"/>
    </source>
</evidence>
<name>A0ABV9SWN6_9BACT</name>
<dbReference type="InterPro" id="IPR011444">
    <property type="entry name" value="DUF1549"/>
</dbReference>
<dbReference type="Gene3D" id="2.60.120.260">
    <property type="entry name" value="Galactose-binding domain-like"/>
    <property type="match status" value="1"/>
</dbReference>
<dbReference type="PROSITE" id="PS51007">
    <property type="entry name" value="CYTC"/>
    <property type="match status" value="1"/>
</dbReference>
<dbReference type="Pfam" id="PF07587">
    <property type="entry name" value="PSD1"/>
    <property type="match status" value="1"/>
</dbReference>
<keyword evidence="2 4" id="KW-0479">Metal-binding</keyword>
<dbReference type="EMBL" id="JBHSJJ010000001">
    <property type="protein sequence ID" value="MFC4870500.1"/>
    <property type="molecule type" value="Genomic_DNA"/>
</dbReference>
<reference evidence="7" key="1">
    <citation type="journal article" date="2019" name="Int. J. Syst. Evol. Microbiol.">
        <title>The Global Catalogue of Microorganisms (GCM) 10K type strain sequencing project: providing services to taxonomists for standard genome sequencing and annotation.</title>
        <authorList>
            <consortium name="The Broad Institute Genomics Platform"/>
            <consortium name="The Broad Institute Genome Sequencing Center for Infectious Disease"/>
            <person name="Wu L."/>
            <person name="Ma J."/>
        </authorList>
    </citation>
    <scope>NUCLEOTIDE SEQUENCE [LARGE SCALE GENOMIC DNA]</scope>
    <source>
        <strain evidence="7">CGMCC 4.7466</strain>
    </source>
</reference>
<dbReference type="CDD" id="cd04084">
    <property type="entry name" value="CBM6_xylanase-like"/>
    <property type="match status" value="1"/>
</dbReference>
<keyword evidence="7" id="KW-1185">Reference proteome</keyword>
<dbReference type="InterPro" id="IPR011429">
    <property type="entry name" value="Cyt_c_Planctomycete-type"/>
</dbReference>
<evidence type="ECO:0000313" key="6">
    <source>
        <dbReference type="EMBL" id="MFC4870500.1"/>
    </source>
</evidence>
<evidence type="ECO:0000256" key="2">
    <source>
        <dbReference type="ARBA" id="ARBA00022723"/>
    </source>
</evidence>
<dbReference type="SUPFAM" id="SSF46626">
    <property type="entry name" value="Cytochrome c"/>
    <property type="match status" value="1"/>
</dbReference>
<keyword evidence="3 4" id="KW-0408">Iron</keyword>
<dbReference type="SUPFAM" id="SSF49785">
    <property type="entry name" value="Galactose-binding domain-like"/>
    <property type="match status" value="1"/>
</dbReference>
<keyword evidence="1 4" id="KW-0349">Heme</keyword>
<dbReference type="InterPro" id="IPR022655">
    <property type="entry name" value="DUF1553"/>
</dbReference>
<dbReference type="PANTHER" id="PTHR35889">
    <property type="entry name" value="CYCLOINULO-OLIGOSACCHARIDE FRUCTANOTRANSFERASE-RELATED"/>
    <property type="match status" value="1"/>
</dbReference>
<gene>
    <name evidence="6" type="ORF">ACFPFU_02295</name>
</gene>
<dbReference type="Pfam" id="PF07635">
    <property type="entry name" value="PSCyt1"/>
    <property type="match status" value="1"/>
</dbReference>
<evidence type="ECO:0000259" key="5">
    <source>
        <dbReference type="PROSITE" id="PS51007"/>
    </source>
</evidence>
<dbReference type="RefSeq" id="WP_377061094.1">
    <property type="nucleotide sequence ID" value="NZ_JBHSJJ010000001.1"/>
</dbReference>
<dbReference type="PANTHER" id="PTHR35889:SF3">
    <property type="entry name" value="F-BOX DOMAIN-CONTAINING PROTEIN"/>
    <property type="match status" value="1"/>
</dbReference>
<comment type="caution">
    <text evidence="6">The sequence shown here is derived from an EMBL/GenBank/DDBJ whole genome shotgun (WGS) entry which is preliminary data.</text>
</comment>
<accession>A0ABV9SWN6</accession>
<evidence type="ECO:0000256" key="3">
    <source>
        <dbReference type="ARBA" id="ARBA00023004"/>
    </source>
</evidence>